<feature type="transmembrane region" description="Helical" evidence="1">
    <location>
        <begin position="36"/>
        <end position="55"/>
    </location>
</feature>
<reference evidence="2 3" key="1">
    <citation type="journal article" date="2018" name="Sci. Rep.">
        <title>Genome sequence of the cauliflower mushroom Sparassis crispa (Hanabiratake) and its association with beneficial usage.</title>
        <authorList>
            <person name="Kiyama R."/>
            <person name="Furutani Y."/>
            <person name="Kawaguchi K."/>
            <person name="Nakanishi T."/>
        </authorList>
    </citation>
    <scope>NUCLEOTIDE SEQUENCE [LARGE SCALE GENOMIC DNA]</scope>
</reference>
<dbReference type="InParanoid" id="A0A401GNY2"/>
<gene>
    <name evidence="2" type="ORF">SCP_0510100</name>
</gene>
<organism evidence="2 3">
    <name type="scientific">Sparassis crispa</name>
    <dbReference type="NCBI Taxonomy" id="139825"/>
    <lineage>
        <taxon>Eukaryota</taxon>
        <taxon>Fungi</taxon>
        <taxon>Dikarya</taxon>
        <taxon>Basidiomycota</taxon>
        <taxon>Agaricomycotina</taxon>
        <taxon>Agaricomycetes</taxon>
        <taxon>Polyporales</taxon>
        <taxon>Sparassidaceae</taxon>
        <taxon>Sparassis</taxon>
    </lineage>
</organism>
<dbReference type="Proteomes" id="UP000287166">
    <property type="component" value="Unassembled WGS sequence"/>
</dbReference>
<keyword evidence="1" id="KW-0472">Membrane</keyword>
<dbReference type="GeneID" id="38780868"/>
<comment type="caution">
    <text evidence="2">The sequence shown here is derived from an EMBL/GenBank/DDBJ whole genome shotgun (WGS) entry which is preliminary data.</text>
</comment>
<name>A0A401GNY2_9APHY</name>
<dbReference type="EMBL" id="BFAD01000005">
    <property type="protein sequence ID" value="GBE83951.1"/>
    <property type="molecule type" value="Genomic_DNA"/>
</dbReference>
<feature type="transmembrane region" description="Helical" evidence="1">
    <location>
        <begin position="12"/>
        <end position="30"/>
    </location>
</feature>
<keyword evidence="1" id="KW-1133">Transmembrane helix</keyword>
<dbReference type="STRING" id="139825.A0A401GNY2"/>
<evidence type="ECO:0000256" key="1">
    <source>
        <dbReference type="SAM" id="Phobius"/>
    </source>
</evidence>
<sequence length="68" mass="7328">MWGVNCWSSSFNLISSAVVGAAGFVSVLSPSRNTPLLAFALAFTSTVTLDLLFLSRQFFALEQSMAHL</sequence>
<dbReference type="AlphaFoldDB" id="A0A401GNY2"/>
<evidence type="ECO:0000313" key="3">
    <source>
        <dbReference type="Proteomes" id="UP000287166"/>
    </source>
</evidence>
<keyword evidence="3" id="KW-1185">Reference proteome</keyword>
<dbReference type="RefSeq" id="XP_027614864.1">
    <property type="nucleotide sequence ID" value="XM_027759063.1"/>
</dbReference>
<proteinExistence type="predicted"/>
<protein>
    <submittedName>
        <fullName evidence="2">Uncharacterized protein</fullName>
    </submittedName>
</protein>
<accession>A0A401GNY2</accession>
<evidence type="ECO:0000313" key="2">
    <source>
        <dbReference type="EMBL" id="GBE83951.1"/>
    </source>
</evidence>
<keyword evidence="1" id="KW-0812">Transmembrane</keyword>